<keyword evidence="3" id="KW-1185">Reference proteome</keyword>
<name>A0A6A5ZAX5_9PLEO</name>
<protein>
    <submittedName>
        <fullName evidence="2">Uncharacterized protein</fullName>
    </submittedName>
</protein>
<organism evidence="2 3">
    <name type="scientific">Lophiotrema nucula</name>
    <dbReference type="NCBI Taxonomy" id="690887"/>
    <lineage>
        <taxon>Eukaryota</taxon>
        <taxon>Fungi</taxon>
        <taxon>Dikarya</taxon>
        <taxon>Ascomycota</taxon>
        <taxon>Pezizomycotina</taxon>
        <taxon>Dothideomycetes</taxon>
        <taxon>Pleosporomycetidae</taxon>
        <taxon>Pleosporales</taxon>
        <taxon>Lophiotremataceae</taxon>
        <taxon>Lophiotrema</taxon>
    </lineage>
</organism>
<dbReference type="EMBL" id="ML977320">
    <property type="protein sequence ID" value="KAF2116669.1"/>
    <property type="molecule type" value="Genomic_DNA"/>
</dbReference>
<dbReference type="AlphaFoldDB" id="A0A6A5ZAX5"/>
<accession>A0A6A5ZAX5</accession>
<feature type="compositionally biased region" description="Polar residues" evidence="1">
    <location>
        <begin position="163"/>
        <end position="173"/>
    </location>
</feature>
<dbReference type="Proteomes" id="UP000799770">
    <property type="component" value="Unassembled WGS sequence"/>
</dbReference>
<evidence type="ECO:0000313" key="2">
    <source>
        <dbReference type="EMBL" id="KAF2116669.1"/>
    </source>
</evidence>
<gene>
    <name evidence="2" type="ORF">BDV96DRAFT_645084</name>
</gene>
<feature type="compositionally biased region" description="Basic and acidic residues" evidence="1">
    <location>
        <begin position="178"/>
        <end position="189"/>
    </location>
</feature>
<proteinExistence type="predicted"/>
<sequence>MSLFTRKSSSTSSTTTKDLFPLWPYTLERDAHGRKYLKLHKGPKPGSAKWHKEHRLWSQQQKQLTQKQLEEEDLGTFRWAPTPSERARGGQGDWQILAQQQADKTAALERENEGLREMLGRAQMGKFEVVGEQIGVDEARARQDALDILEGRVETVNSSVYPRGASYTSLTESESAEFETREAGGEHGEALGGEQSSPEV</sequence>
<feature type="region of interest" description="Disordered" evidence="1">
    <location>
        <begin position="163"/>
        <end position="200"/>
    </location>
</feature>
<evidence type="ECO:0000313" key="3">
    <source>
        <dbReference type="Proteomes" id="UP000799770"/>
    </source>
</evidence>
<reference evidence="2" key="1">
    <citation type="journal article" date="2020" name="Stud. Mycol.">
        <title>101 Dothideomycetes genomes: a test case for predicting lifestyles and emergence of pathogens.</title>
        <authorList>
            <person name="Haridas S."/>
            <person name="Albert R."/>
            <person name="Binder M."/>
            <person name="Bloem J."/>
            <person name="Labutti K."/>
            <person name="Salamov A."/>
            <person name="Andreopoulos B."/>
            <person name="Baker S."/>
            <person name="Barry K."/>
            <person name="Bills G."/>
            <person name="Bluhm B."/>
            <person name="Cannon C."/>
            <person name="Castanera R."/>
            <person name="Culley D."/>
            <person name="Daum C."/>
            <person name="Ezra D."/>
            <person name="Gonzalez J."/>
            <person name="Henrissat B."/>
            <person name="Kuo A."/>
            <person name="Liang C."/>
            <person name="Lipzen A."/>
            <person name="Lutzoni F."/>
            <person name="Magnuson J."/>
            <person name="Mondo S."/>
            <person name="Nolan M."/>
            <person name="Ohm R."/>
            <person name="Pangilinan J."/>
            <person name="Park H.-J."/>
            <person name="Ramirez L."/>
            <person name="Alfaro M."/>
            <person name="Sun H."/>
            <person name="Tritt A."/>
            <person name="Yoshinaga Y."/>
            <person name="Zwiers L.-H."/>
            <person name="Turgeon B."/>
            <person name="Goodwin S."/>
            <person name="Spatafora J."/>
            <person name="Crous P."/>
            <person name="Grigoriev I."/>
        </authorList>
    </citation>
    <scope>NUCLEOTIDE SEQUENCE</scope>
    <source>
        <strain evidence="2">CBS 627.86</strain>
    </source>
</reference>
<evidence type="ECO:0000256" key="1">
    <source>
        <dbReference type="SAM" id="MobiDB-lite"/>
    </source>
</evidence>